<dbReference type="VEuPathDB" id="VectorBase:GAUT013580"/>
<reference evidence="2" key="1">
    <citation type="submission" date="2020-05" db="UniProtKB">
        <authorList>
            <consortium name="EnsemblMetazoa"/>
        </authorList>
    </citation>
    <scope>IDENTIFICATION</scope>
    <source>
        <strain evidence="2">TTRI</strain>
    </source>
</reference>
<feature type="region of interest" description="Disordered" evidence="1">
    <location>
        <begin position="206"/>
        <end position="225"/>
    </location>
</feature>
<organism evidence="2 3">
    <name type="scientific">Glossina austeni</name>
    <name type="common">Savannah tsetse fly</name>
    <dbReference type="NCBI Taxonomy" id="7395"/>
    <lineage>
        <taxon>Eukaryota</taxon>
        <taxon>Metazoa</taxon>
        <taxon>Ecdysozoa</taxon>
        <taxon>Arthropoda</taxon>
        <taxon>Hexapoda</taxon>
        <taxon>Insecta</taxon>
        <taxon>Pterygota</taxon>
        <taxon>Neoptera</taxon>
        <taxon>Endopterygota</taxon>
        <taxon>Diptera</taxon>
        <taxon>Brachycera</taxon>
        <taxon>Muscomorpha</taxon>
        <taxon>Hippoboscoidea</taxon>
        <taxon>Glossinidae</taxon>
        <taxon>Glossina</taxon>
    </lineage>
</organism>
<dbReference type="STRING" id="7395.A0A1A9US73"/>
<dbReference type="AlphaFoldDB" id="A0A1A9US73"/>
<feature type="compositionally biased region" description="Polar residues" evidence="1">
    <location>
        <begin position="206"/>
        <end position="215"/>
    </location>
</feature>
<keyword evidence="3" id="KW-1185">Reference proteome</keyword>
<evidence type="ECO:0000256" key="1">
    <source>
        <dbReference type="SAM" id="MobiDB-lite"/>
    </source>
</evidence>
<protein>
    <submittedName>
        <fullName evidence="2">Uncharacterized protein</fullName>
    </submittedName>
</protein>
<evidence type="ECO:0000313" key="2">
    <source>
        <dbReference type="EnsemblMetazoa" id="GAUT013580-PA"/>
    </source>
</evidence>
<dbReference type="EnsemblMetazoa" id="GAUT013580-RA">
    <property type="protein sequence ID" value="GAUT013580-PA"/>
    <property type="gene ID" value="GAUT013580"/>
</dbReference>
<sequence length="225" mass="24234">MQSSTAQGGYDWAGRQRPIITNSGHLCQPLSRPQCMTQPMQPRRTPYLQPSFPGAIVTKGSVVSSEYSSNAFDLIVTRLLRRSHSLSIAAPPYPEDILNDVVAAHVDAFVTSTVAVDSLIGPVIAASGLSSNNIMNPNLSGSFKDDTITDGQTINEEEEDECIYEPATTPTISLHPQTSINSTETDSVFIQTPTQGGIAVAALPSGDQSNAVQQSRPRDTYEYYV</sequence>
<dbReference type="Proteomes" id="UP000078200">
    <property type="component" value="Unassembled WGS sequence"/>
</dbReference>
<name>A0A1A9US73_GLOAU</name>
<evidence type="ECO:0000313" key="3">
    <source>
        <dbReference type="Proteomes" id="UP000078200"/>
    </source>
</evidence>
<proteinExistence type="predicted"/>
<accession>A0A1A9US73</accession>
<feature type="compositionally biased region" description="Basic and acidic residues" evidence="1">
    <location>
        <begin position="216"/>
        <end position="225"/>
    </location>
</feature>